<dbReference type="AlphaFoldDB" id="A0AAE0I728"/>
<reference evidence="2" key="1">
    <citation type="journal article" date="2023" name="Mol. Phylogenet. Evol.">
        <title>Genome-scale phylogeny and comparative genomics of the fungal order Sordariales.</title>
        <authorList>
            <person name="Hensen N."/>
            <person name="Bonometti L."/>
            <person name="Westerberg I."/>
            <person name="Brannstrom I.O."/>
            <person name="Guillou S."/>
            <person name="Cros-Aarteil S."/>
            <person name="Calhoun S."/>
            <person name="Haridas S."/>
            <person name="Kuo A."/>
            <person name="Mondo S."/>
            <person name="Pangilinan J."/>
            <person name="Riley R."/>
            <person name="LaButti K."/>
            <person name="Andreopoulos B."/>
            <person name="Lipzen A."/>
            <person name="Chen C."/>
            <person name="Yan M."/>
            <person name="Daum C."/>
            <person name="Ng V."/>
            <person name="Clum A."/>
            <person name="Steindorff A."/>
            <person name="Ohm R.A."/>
            <person name="Martin F."/>
            <person name="Silar P."/>
            <person name="Natvig D.O."/>
            <person name="Lalanne C."/>
            <person name="Gautier V."/>
            <person name="Ament-Velasquez S.L."/>
            <person name="Kruys A."/>
            <person name="Hutchinson M.I."/>
            <person name="Powell A.J."/>
            <person name="Barry K."/>
            <person name="Miller A.N."/>
            <person name="Grigoriev I.V."/>
            <person name="Debuchy R."/>
            <person name="Gladieux P."/>
            <person name="Hiltunen Thoren M."/>
            <person name="Johannesson H."/>
        </authorList>
    </citation>
    <scope>NUCLEOTIDE SEQUENCE</scope>
    <source>
        <strain evidence="2">SMH4131-1</strain>
    </source>
</reference>
<gene>
    <name evidence="2" type="ORF">B0T19DRAFT_271637</name>
</gene>
<name>A0AAE0I728_9PEZI</name>
<dbReference type="EMBL" id="JAUEPO010000006">
    <property type="protein sequence ID" value="KAK3319779.1"/>
    <property type="molecule type" value="Genomic_DNA"/>
</dbReference>
<dbReference type="Proteomes" id="UP001286456">
    <property type="component" value="Unassembled WGS sequence"/>
</dbReference>
<comment type="caution">
    <text evidence="2">The sequence shown here is derived from an EMBL/GenBank/DDBJ whole genome shotgun (WGS) entry which is preliminary data.</text>
</comment>
<organism evidence="2 3">
    <name type="scientific">Cercophora scortea</name>
    <dbReference type="NCBI Taxonomy" id="314031"/>
    <lineage>
        <taxon>Eukaryota</taxon>
        <taxon>Fungi</taxon>
        <taxon>Dikarya</taxon>
        <taxon>Ascomycota</taxon>
        <taxon>Pezizomycotina</taxon>
        <taxon>Sordariomycetes</taxon>
        <taxon>Sordariomycetidae</taxon>
        <taxon>Sordariales</taxon>
        <taxon>Lasiosphaeriaceae</taxon>
        <taxon>Cercophora</taxon>
    </lineage>
</organism>
<feature type="transmembrane region" description="Helical" evidence="1">
    <location>
        <begin position="43"/>
        <end position="63"/>
    </location>
</feature>
<keyword evidence="1" id="KW-0812">Transmembrane</keyword>
<sequence length="133" mass="15426">MLLSSLLCYFLNFSSSSHSVGGWFILPYGNRLLHVAFFPSLLLFRLFFFLWLAHHSGIFHFFWPARRHLFFHLFWLARHFYSPLVFWSCPEETVSAVAAIFVGRPRSHLSGGGTVAWSRLWPRRLFPPPGGLG</sequence>
<accession>A0AAE0I728</accession>
<evidence type="ECO:0000256" key="1">
    <source>
        <dbReference type="SAM" id="Phobius"/>
    </source>
</evidence>
<keyword evidence="1" id="KW-1133">Transmembrane helix</keyword>
<proteinExistence type="predicted"/>
<reference evidence="2" key="2">
    <citation type="submission" date="2023-06" db="EMBL/GenBank/DDBJ databases">
        <authorList>
            <consortium name="Lawrence Berkeley National Laboratory"/>
            <person name="Haridas S."/>
            <person name="Hensen N."/>
            <person name="Bonometti L."/>
            <person name="Westerberg I."/>
            <person name="Brannstrom I.O."/>
            <person name="Guillou S."/>
            <person name="Cros-Aarteil S."/>
            <person name="Calhoun S."/>
            <person name="Kuo A."/>
            <person name="Mondo S."/>
            <person name="Pangilinan J."/>
            <person name="Riley R."/>
            <person name="Labutti K."/>
            <person name="Andreopoulos B."/>
            <person name="Lipzen A."/>
            <person name="Chen C."/>
            <person name="Yanf M."/>
            <person name="Daum C."/>
            <person name="Ng V."/>
            <person name="Clum A."/>
            <person name="Steindorff A."/>
            <person name="Ohm R."/>
            <person name="Martin F."/>
            <person name="Silar P."/>
            <person name="Natvig D."/>
            <person name="Lalanne C."/>
            <person name="Gautier V."/>
            <person name="Ament-Velasquez S.L."/>
            <person name="Kruys A."/>
            <person name="Hutchinson M.I."/>
            <person name="Powell A.J."/>
            <person name="Barry K."/>
            <person name="Miller A.N."/>
            <person name="Grigoriev I.V."/>
            <person name="Debuchy R."/>
            <person name="Gladieux P."/>
            <person name="Thoren M.H."/>
            <person name="Johannesson H."/>
        </authorList>
    </citation>
    <scope>NUCLEOTIDE SEQUENCE</scope>
    <source>
        <strain evidence="2">SMH4131-1</strain>
    </source>
</reference>
<evidence type="ECO:0000313" key="3">
    <source>
        <dbReference type="Proteomes" id="UP001286456"/>
    </source>
</evidence>
<protein>
    <submittedName>
        <fullName evidence="2">Uncharacterized protein</fullName>
    </submittedName>
</protein>
<keyword evidence="1" id="KW-0472">Membrane</keyword>
<evidence type="ECO:0000313" key="2">
    <source>
        <dbReference type="EMBL" id="KAK3319779.1"/>
    </source>
</evidence>
<keyword evidence="3" id="KW-1185">Reference proteome</keyword>